<keyword evidence="2" id="KW-1185">Reference proteome</keyword>
<evidence type="ECO:0000313" key="1">
    <source>
        <dbReference type="EMBL" id="SEQ30806.1"/>
    </source>
</evidence>
<dbReference type="InterPro" id="IPR019289">
    <property type="entry name" value="Phage_tail_E/E"/>
</dbReference>
<organism evidence="1 2">
    <name type="scientific">Rosenbergiella nectarea</name>
    <dbReference type="NCBI Taxonomy" id="988801"/>
    <lineage>
        <taxon>Bacteria</taxon>
        <taxon>Pseudomonadati</taxon>
        <taxon>Pseudomonadota</taxon>
        <taxon>Gammaproteobacteria</taxon>
        <taxon>Enterobacterales</taxon>
        <taxon>Erwiniaceae</taxon>
        <taxon>Rosenbergiella</taxon>
    </lineage>
</organism>
<dbReference type="Proteomes" id="UP000242515">
    <property type="component" value="Unassembled WGS sequence"/>
</dbReference>
<evidence type="ECO:0000313" key="2">
    <source>
        <dbReference type="Proteomes" id="UP000242515"/>
    </source>
</evidence>
<dbReference type="STRING" id="988801.SAMN05216522_102107"/>
<reference evidence="2" key="1">
    <citation type="submission" date="2016-10" db="EMBL/GenBank/DDBJ databases">
        <authorList>
            <person name="Varghese N."/>
            <person name="Submissions S."/>
        </authorList>
    </citation>
    <scope>NUCLEOTIDE SEQUENCE [LARGE SCALE GENOMIC DNA]</scope>
    <source>
        <strain evidence="2">8N4</strain>
    </source>
</reference>
<dbReference type="EMBL" id="FOGC01000002">
    <property type="protein sequence ID" value="SEQ30806.1"/>
    <property type="molecule type" value="Genomic_DNA"/>
</dbReference>
<name>A0A1H9EYI6_9GAMM</name>
<accession>A0A1H9EYI6</accession>
<dbReference type="RefSeq" id="WP_092672769.1">
    <property type="nucleotide sequence ID" value="NZ_FOGC01000002.1"/>
</dbReference>
<gene>
    <name evidence="1" type="ORF">SAMN05216522_102107</name>
</gene>
<protein>
    <submittedName>
        <fullName evidence="1">Phage tail assembly chaperone protein, E, or 41 or 14</fullName>
    </submittedName>
</protein>
<dbReference type="OrthoDB" id="7366507at2"/>
<proteinExistence type="predicted"/>
<dbReference type="Pfam" id="PF10109">
    <property type="entry name" value="Phage_TAC_7"/>
    <property type="match status" value="1"/>
</dbReference>
<dbReference type="AlphaFoldDB" id="A0A1H9EYI6"/>
<sequence length="100" mass="10614">MNDKTQEKIITLDTPITRGETTISEVTLRKPLAGALRGTRLNAVMEMDVAALMTIIPRISTPALTAPELGAMDPADLTAIGVEVVSFLLPKSVLADLPTT</sequence>
<dbReference type="GeneID" id="71075460"/>